<evidence type="ECO:0000256" key="2">
    <source>
        <dbReference type="SAM" id="Phobius"/>
    </source>
</evidence>
<dbReference type="OrthoDB" id="6435476at2759"/>
<organism evidence="4 5">
    <name type="scientific">Crassostrea virginica</name>
    <name type="common">Eastern oyster</name>
    <dbReference type="NCBI Taxonomy" id="6565"/>
    <lineage>
        <taxon>Eukaryota</taxon>
        <taxon>Metazoa</taxon>
        <taxon>Spiralia</taxon>
        <taxon>Lophotrochozoa</taxon>
        <taxon>Mollusca</taxon>
        <taxon>Bivalvia</taxon>
        <taxon>Autobranchia</taxon>
        <taxon>Pteriomorphia</taxon>
        <taxon>Ostreida</taxon>
        <taxon>Ostreoidea</taxon>
        <taxon>Ostreidae</taxon>
        <taxon>Crassostrea</taxon>
    </lineage>
</organism>
<feature type="transmembrane region" description="Helical" evidence="2">
    <location>
        <begin position="427"/>
        <end position="450"/>
    </location>
</feature>
<dbReference type="InterPro" id="IPR036259">
    <property type="entry name" value="MFS_trans_sf"/>
</dbReference>
<feature type="transmembrane region" description="Helical" evidence="2">
    <location>
        <begin position="142"/>
        <end position="162"/>
    </location>
</feature>
<evidence type="ECO:0000256" key="1">
    <source>
        <dbReference type="ARBA" id="ARBA00004141"/>
    </source>
</evidence>
<feature type="transmembrane region" description="Helical" evidence="2">
    <location>
        <begin position="371"/>
        <end position="391"/>
    </location>
</feature>
<keyword evidence="4" id="KW-1185">Reference proteome</keyword>
<feature type="transmembrane region" description="Helical" evidence="2">
    <location>
        <begin position="403"/>
        <end position="421"/>
    </location>
</feature>
<dbReference type="GeneID" id="111135987"/>
<protein>
    <submittedName>
        <fullName evidence="5">Monocarboxylate transporter 12-like isoform X1</fullName>
    </submittedName>
</protein>
<evidence type="ECO:0000313" key="4">
    <source>
        <dbReference type="Proteomes" id="UP000694844"/>
    </source>
</evidence>
<feature type="transmembrane region" description="Helical" evidence="2">
    <location>
        <begin position="85"/>
        <end position="108"/>
    </location>
</feature>
<dbReference type="SUPFAM" id="SSF103473">
    <property type="entry name" value="MFS general substrate transporter"/>
    <property type="match status" value="1"/>
</dbReference>
<gene>
    <name evidence="5" type="primary">LOC111135987</name>
</gene>
<dbReference type="AlphaFoldDB" id="A0A8B8EQN2"/>
<dbReference type="KEGG" id="cvn:111135987"/>
<dbReference type="PANTHER" id="PTHR11360">
    <property type="entry name" value="MONOCARBOXYLATE TRANSPORTER"/>
    <property type="match status" value="1"/>
</dbReference>
<feature type="transmembrane region" description="Helical" evidence="2">
    <location>
        <begin position="168"/>
        <end position="192"/>
    </location>
</feature>
<feature type="transmembrane region" description="Helical" evidence="2">
    <location>
        <begin position="12"/>
        <end position="33"/>
    </location>
</feature>
<dbReference type="PROSITE" id="PS50850">
    <property type="entry name" value="MFS"/>
    <property type="match status" value="1"/>
</dbReference>
<dbReference type="Pfam" id="PF07690">
    <property type="entry name" value="MFS_1"/>
    <property type="match status" value="2"/>
</dbReference>
<keyword evidence="2" id="KW-0472">Membrane</keyword>
<feature type="transmembrane region" description="Helical" evidence="2">
    <location>
        <begin position="335"/>
        <end position="359"/>
    </location>
</feature>
<feature type="transmembrane region" description="Helical" evidence="2">
    <location>
        <begin position="462"/>
        <end position="483"/>
    </location>
</feature>
<feature type="transmembrane region" description="Helical" evidence="2">
    <location>
        <begin position="114"/>
        <end position="135"/>
    </location>
</feature>
<feature type="transmembrane region" description="Helical" evidence="2">
    <location>
        <begin position="53"/>
        <end position="73"/>
    </location>
</feature>
<accession>A0A8B8EQN2</accession>
<feature type="transmembrane region" description="Helical" evidence="2">
    <location>
        <begin position="489"/>
        <end position="511"/>
    </location>
</feature>
<name>A0A8B8EQN2_CRAVI</name>
<dbReference type="Proteomes" id="UP000694844">
    <property type="component" value="Chromosome 5"/>
</dbReference>
<dbReference type="InterPro" id="IPR050327">
    <property type="entry name" value="Proton-linked_MCT"/>
</dbReference>
<dbReference type="Gene3D" id="1.20.1250.20">
    <property type="entry name" value="MFS general substrate transporter like domains"/>
    <property type="match status" value="2"/>
</dbReference>
<sequence>MMESMMDWPRDRGWSWVVLIGVMVTCFLEMGLYKSFGIFINAYLDEFKTSVTVASLISGIFSLTFCFVALPITVFGTEKFGCRPIVMFGGCVLFVGYLLCSIATNFGLVMFGQGFLGAIGASSIHSPSLIILGRYFDKRRGLATGIAVATGSLGGFVTPLVFTKLMEIYSIRGALLLQSAFLLHISLAAAFFRPADFTAKLYHFEKMKSLQKKSSEKVKPGDPTETLRTDTHLLTNNEEFSHEEDNGHAPPCLQPVEQISIQQKSIPSMSRQKRTRHLSNASTASQFSIAHSVMSLSIVDLHSATTTKQSNNNRERKCLNIFLQIMDVRMLRRKLVLLFTIVFCLGSIGTGLGAIFIAPMARDKNLTKDEIAITAALISGSEFVFRIITGFIADLNLVERYRIMQISLFGTGAMLLSIPLLETFWHLILFSVLFGMFSGPFLSMYAPICIDFVGLDKFHRIMGILIAFQGIVSGGLGPTIGALRDMSGSYVSAFQMMAGVTLIGGLLLFFVPCLRKQSTANETDTE</sequence>
<keyword evidence="2" id="KW-1133">Transmembrane helix</keyword>
<dbReference type="GO" id="GO:0008028">
    <property type="term" value="F:monocarboxylic acid transmembrane transporter activity"/>
    <property type="evidence" value="ECO:0007669"/>
    <property type="project" value="TreeGrafter"/>
</dbReference>
<keyword evidence="2" id="KW-0812">Transmembrane</keyword>
<evidence type="ECO:0000259" key="3">
    <source>
        <dbReference type="PROSITE" id="PS50850"/>
    </source>
</evidence>
<feature type="domain" description="Major facilitator superfamily (MFS) profile" evidence="3">
    <location>
        <begin position="1"/>
        <end position="197"/>
    </location>
</feature>
<proteinExistence type="predicted"/>
<dbReference type="InterPro" id="IPR011701">
    <property type="entry name" value="MFS"/>
</dbReference>
<dbReference type="RefSeq" id="XP_022342227.1">
    <property type="nucleotide sequence ID" value="XM_022486519.1"/>
</dbReference>
<dbReference type="PANTHER" id="PTHR11360:SF306">
    <property type="entry name" value="RE01051P"/>
    <property type="match status" value="1"/>
</dbReference>
<dbReference type="InterPro" id="IPR020846">
    <property type="entry name" value="MFS_dom"/>
</dbReference>
<evidence type="ECO:0000313" key="5">
    <source>
        <dbReference type="RefSeq" id="XP_022342227.1"/>
    </source>
</evidence>
<comment type="subcellular location">
    <subcellularLocation>
        <location evidence="1">Membrane</location>
        <topology evidence="1">Multi-pass membrane protein</topology>
    </subcellularLocation>
</comment>
<reference evidence="5" key="1">
    <citation type="submission" date="2025-08" db="UniProtKB">
        <authorList>
            <consortium name="RefSeq"/>
        </authorList>
    </citation>
    <scope>IDENTIFICATION</scope>
    <source>
        <tissue evidence="5">Whole sample</tissue>
    </source>
</reference>
<dbReference type="GO" id="GO:0016020">
    <property type="term" value="C:membrane"/>
    <property type="evidence" value="ECO:0007669"/>
    <property type="project" value="UniProtKB-SubCell"/>
</dbReference>